<name>A0A8C3EBA2_CORMO</name>
<dbReference type="Ensembl" id="ENSCMUT00000018114.2">
    <property type="protein sequence ID" value="ENSCMUP00000016881.1"/>
    <property type="gene ID" value="ENSCMUG00000010473.2"/>
</dbReference>
<reference evidence="2" key="1">
    <citation type="submission" date="2019-10" db="EMBL/GenBank/DDBJ databases">
        <title>Corvus moneduloides (New Caledonian crow) genome, bCorMon1, primary haplotype.</title>
        <authorList>
            <person name="Rutz C."/>
            <person name="Fungtammasan C."/>
            <person name="Mountcastle J."/>
            <person name="Formenti G."/>
            <person name="Chow W."/>
            <person name="Howe K."/>
            <person name="Steele M.P."/>
            <person name="Fernandes J."/>
            <person name="Gilbert M.T.P."/>
            <person name="Fedrigo O."/>
            <person name="Jarvis E.D."/>
            <person name="Gemmell N."/>
        </authorList>
    </citation>
    <scope>NUCLEOTIDE SEQUENCE [LARGE SCALE GENOMIC DNA]</scope>
</reference>
<keyword evidence="2" id="KW-1185">Reference proteome</keyword>
<protein>
    <submittedName>
        <fullName evidence="1">Uncharacterized protein</fullName>
    </submittedName>
</protein>
<dbReference type="AlphaFoldDB" id="A0A8C3EBA2"/>
<sequence>MLCLSICGVWRCVGALGLTELEQIQTCIIGWENNERGKISFADRATDIQKVLGWKQKSFEIQSWVKDLPSSLRQRWMLLLSQSFLCPWAGGWRCVLRPPSVAEVVLCGCNIVH</sequence>
<accession>A0A8C3EBA2</accession>
<reference evidence="1" key="3">
    <citation type="submission" date="2025-09" db="UniProtKB">
        <authorList>
            <consortium name="Ensembl"/>
        </authorList>
    </citation>
    <scope>IDENTIFICATION</scope>
</reference>
<reference evidence="1" key="2">
    <citation type="submission" date="2025-08" db="UniProtKB">
        <authorList>
            <consortium name="Ensembl"/>
        </authorList>
    </citation>
    <scope>IDENTIFICATION</scope>
</reference>
<organism evidence="1 2">
    <name type="scientific">Corvus moneduloides</name>
    <name type="common">New Caledonian crow</name>
    <dbReference type="NCBI Taxonomy" id="1196302"/>
    <lineage>
        <taxon>Eukaryota</taxon>
        <taxon>Metazoa</taxon>
        <taxon>Chordata</taxon>
        <taxon>Craniata</taxon>
        <taxon>Vertebrata</taxon>
        <taxon>Euteleostomi</taxon>
        <taxon>Archelosauria</taxon>
        <taxon>Archosauria</taxon>
        <taxon>Dinosauria</taxon>
        <taxon>Saurischia</taxon>
        <taxon>Theropoda</taxon>
        <taxon>Coelurosauria</taxon>
        <taxon>Aves</taxon>
        <taxon>Neognathae</taxon>
        <taxon>Neoaves</taxon>
        <taxon>Telluraves</taxon>
        <taxon>Australaves</taxon>
        <taxon>Passeriformes</taxon>
        <taxon>Corvoidea</taxon>
        <taxon>Corvidae</taxon>
        <taxon>Corvus</taxon>
    </lineage>
</organism>
<dbReference type="Proteomes" id="UP000694553">
    <property type="component" value="Unassembled WGS sequence"/>
</dbReference>
<evidence type="ECO:0000313" key="1">
    <source>
        <dbReference type="Ensembl" id="ENSCMUP00000016881.1"/>
    </source>
</evidence>
<proteinExistence type="predicted"/>
<evidence type="ECO:0000313" key="2">
    <source>
        <dbReference type="Proteomes" id="UP000694553"/>
    </source>
</evidence>